<evidence type="ECO:0000313" key="1">
    <source>
        <dbReference type="EMBL" id="KAK9991423.1"/>
    </source>
</evidence>
<organism evidence="1 2">
    <name type="scientific">Lithocarpus litseifolius</name>
    <dbReference type="NCBI Taxonomy" id="425828"/>
    <lineage>
        <taxon>Eukaryota</taxon>
        <taxon>Viridiplantae</taxon>
        <taxon>Streptophyta</taxon>
        <taxon>Embryophyta</taxon>
        <taxon>Tracheophyta</taxon>
        <taxon>Spermatophyta</taxon>
        <taxon>Magnoliopsida</taxon>
        <taxon>eudicotyledons</taxon>
        <taxon>Gunneridae</taxon>
        <taxon>Pentapetalae</taxon>
        <taxon>rosids</taxon>
        <taxon>fabids</taxon>
        <taxon>Fagales</taxon>
        <taxon>Fagaceae</taxon>
        <taxon>Lithocarpus</taxon>
    </lineage>
</organism>
<reference evidence="1 2" key="1">
    <citation type="submission" date="2024-01" db="EMBL/GenBank/DDBJ databases">
        <title>A telomere-to-telomere, gap-free genome of sweet tea (Lithocarpus litseifolius).</title>
        <authorList>
            <person name="Zhou J."/>
        </authorList>
    </citation>
    <scope>NUCLEOTIDE SEQUENCE [LARGE SCALE GENOMIC DNA]</scope>
    <source>
        <strain evidence="1">Zhou-2022a</strain>
        <tissue evidence="1">Leaf</tissue>
    </source>
</reference>
<proteinExistence type="predicted"/>
<evidence type="ECO:0000313" key="2">
    <source>
        <dbReference type="Proteomes" id="UP001459277"/>
    </source>
</evidence>
<accession>A0AAW2C131</accession>
<dbReference type="AlphaFoldDB" id="A0AAW2C131"/>
<dbReference type="EMBL" id="JAZDWU010000009">
    <property type="protein sequence ID" value="KAK9991423.1"/>
    <property type="molecule type" value="Genomic_DNA"/>
</dbReference>
<gene>
    <name evidence="1" type="ORF">SO802_026408</name>
</gene>
<dbReference type="Proteomes" id="UP001459277">
    <property type="component" value="Unassembled WGS sequence"/>
</dbReference>
<comment type="caution">
    <text evidence="1">The sequence shown here is derived from an EMBL/GenBank/DDBJ whole genome shotgun (WGS) entry which is preliminary data.</text>
</comment>
<keyword evidence="2" id="KW-1185">Reference proteome</keyword>
<name>A0AAW2C131_9ROSI</name>
<protein>
    <submittedName>
        <fullName evidence="1">Uncharacterized protein</fullName>
    </submittedName>
</protein>
<sequence>MAAPNNDTTAQKILKALYEHGDTLKNMGSRLTKLEEAKLKKAAHVEIPDDEEVEGWDERDKANYERSKQFEKLMVETVAIKEKIEKMQLAFHKAQGMDDCLYNMGDAINKGQLEKGEGKPPIKKTYGGGTTASKAPNPVNASVIIPQQNLVYLSFTKKARRQFSDQGMTLAQAYENLTSKGFIKPLDPTPMPSPLPPTWNLNEYCHYH</sequence>